<sequence length="480" mass="51172">MPLFRGPQWQREKAEKGRSRGQVRTLVRLCLVSLADNMRELWARDYAENYMDSYSFRYVMGPFSLLPGELVEELLAVVCASRRASRAALHLLLVPQLRRLCLRPCSGLVTAPLCQLIALRCQELLALDLSGCQRVPPAVLAQLAAGLRRLRSLVLSGGQCDGDVVAAVAEGCPVLQHLDVSCCSGLPPWALLHLAYLPSRRRCTHHPLRSLLATDIGLGAGERESVGSAAFLLLGLPRLERLGHEGAAEACALLERGGFEGHDAFAVPHGFPTLQGALGMRLGAEGAGRRDGGGGGGSSSGANEEEVADGKEEECLSRETEGVEDGQGEGCGSSLMERGGEVRGGGQGSGGTGEGGRCITLRLKEVHGVTCRDLGSLGRLCPEIRALSLSCEDAAWLDRRLGLWDRLAELSVQFPGSLAELLPALGPAGPRLVSLSLSGLWLDSATSLTRLLHCCPSLRALQLHPQPPSPEQLGEEEEEE</sequence>
<feature type="region of interest" description="Disordered" evidence="1">
    <location>
        <begin position="284"/>
        <end position="354"/>
    </location>
</feature>
<dbReference type="InParanoid" id="W5MBR2"/>
<protein>
    <submittedName>
        <fullName evidence="2">Uncharacterized LOC102682622</fullName>
    </submittedName>
</protein>
<dbReference type="Gene3D" id="3.80.10.10">
    <property type="entry name" value="Ribonuclease Inhibitor"/>
    <property type="match status" value="2"/>
</dbReference>
<dbReference type="GO" id="GO:0019005">
    <property type="term" value="C:SCF ubiquitin ligase complex"/>
    <property type="evidence" value="ECO:0000318"/>
    <property type="project" value="GO_Central"/>
</dbReference>
<keyword evidence="3" id="KW-1185">Reference proteome</keyword>
<dbReference type="eggNOG" id="ENOG502S2U8">
    <property type="taxonomic scope" value="Eukaryota"/>
</dbReference>
<reference evidence="2" key="2">
    <citation type="submission" date="2025-08" db="UniProtKB">
        <authorList>
            <consortium name="Ensembl"/>
        </authorList>
    </citation>
    <scope>IDENTIFICATION</scope>
</reference>
<reference evidence="2" key="3">
    <citation type="submission" date="2025-09" db="UniProtKB">
        <authorList>
            <consortium name="Ensembl"/>
        </authorList>
    </citation>
    <scope>IDENTIFICATION</scope>
</reference>
<dbReference type="SUPFAM" id="SSF52047">
    <property type="entry name" value="RNI-like"/>
    <property type="match status" value="2"/>
</dbReference>
<dbReference type="Bgee" id="ENSLOCG00000004846">
    <property type="expression patterns" value="Expressed in liver and 13 other cell types or tissues"/>
</dbReference>
<name>W5MBR2_LEPOC</name>
<dbReference type="EMBL" id="AHAT01012433">
    <property type="status" value="NOT_ANNOTATED_CDS"/>
    <property type="molecule type" value="Genomic_DNA"/>
</dbReference>
<organism evidence="2 3">
    <name type="scientific">Lepisosteus oculatus</name>
    <name type="common">Spotted gar</name>
    <dbReference type="NCBI Taxonomy" id="7918"/>
    <lineage>
        <taxon>Eukaryota</taxon>
        <taxon>Metazoa</taxon>
        <taxon>Chordata</taxon>
        <taxon>Craniata</taxon>
        <taxon>Vertebrata</taxon>
        <taxon>Euteleostomi</taxon>
        <taxon>Actinopterygii</taxon>
        <taxon>Neopterygii</taxon>
        <taxon>Holostei</taxon>
        <taxon>Semionotiformes</taxon>
        <taxon>Lepisosteidae</taxon>
        <taxon>Lepisosteus</taxon>
    </lineage>
</organism>
<dbReference type="InterPro" id="IPR006553">
    <property type="entry name" value="Leu-rich_rpt_Cys-con_subtyp"/>
</dbReference>
<dbReference type="GeneTree" id="ENSGT00610000087464"/>
<evidence type="ECO:0000256" key="1">
    <source>
        <dbReference type="SAM" id="MobiDB-lite"/>
    </source>
</evidence>
<dbReference type="Proteomes" id="UP000018468">
    <property type="component" value="Linkage group LG2"/>
</dbReference>
<evidence type="ECO:0000313" key="3">
    <source>
        <dbReference type="Proteomes" id="UP000018468"/>
    </source>
</evidence>
<dbReference type="STRING" id="7918.ENSLOCP00000005821"/>
<feature type="compositionally biased region" description="Gly residues" evidence="1">
    <location>
        <begin position="342"/>
        <end position="354"/>
    </location>
</feature>
<accession>W5MBR2</accession>
<dbReference type="HOGENOM" id="CLU_038113_0_0_1"/>
<dbReference type="KEGG" id="loc:102682622"/>
<dbReference type="OrthoDB" id="16120at2759"/>
<dbReference type="GO" id="GO:0031146">
    <property type="term" value="P:SCF-dependent proteasomal ubiquitin-dependent protein catabolic process"/>
    <property type="evidence" value="ECO:0000318"/>
    <property type="project" value="GO_Central"/>
</dbReference>
<dbReference type="AlphaFoldDB" id="W5MBR2"/>
<dbReference type="SMART" id="SM00367">
    <property type="entry name" value="LRR_CC"/>
    <property type="match status" value="3"/>
</dbReference>
<feature type="compositionally biased region" description="Basic and acidic residues" evidence="1">
    <location>
        <begin position="308"/>
        <end position="321"/>
    </location>
</feature>
<dbReference type="InterPro" id="IPR032675">
    <property type="entry name" value="LRR_dom_sf"/>
</dbReference>
<dbReference type="OMA" id="SSACHIT"/>
<proteinExistence type="predicted"/>
<dbReference type="Ensembl" id="ENSLOCT00000005829.1">
    <property type="protein sequence ID" value="ENSLOCP00000005821.1"/>
    <property type="gene ID" value="ENSLOCG00000004846.1"/>
</dbReference>
<evidence type="ECO:0000313" key="2">
    <source>
        <dbReference type="Ensembl" id="ENSLOCP00000005821.1"/>
    </source>
</evidence>
<reference evidence="3" key="1">
    <citation type="submission" date="2011-12" db="EMBL/GenBank/DDBJ databases">
        <title>The Draft Genome of Lepisosteus oculatus.</title>
        <authorList>
            <consortium name="The Broad Institute Genome Assembly &amp; Analysis Group"/>
            <consortium name="Computational R&amp;D Group"/>
            <consortium name="and Sequencing Platform"/>
            <person name="Di Palma F."/>
            <person name="Alfoldi J."/>
            <person name="Johnson J."/>
            <person name="Berlin A."/>
            <person name="Gnerre S."/>
            <person name="Jaffe D."/>
            <person name="MacCallum I."/>
            <person name="Young S."/>
            <person name="Walker B.J."/>
            <person name="Lander E.S."/>
            <person name="Lindblad-Toh K."/>
        </authorList>
    </citation>
    <scope>NUCLEOTIDE SEQUENCE [LARGE SCALE GENOMIC DNA]</scope>
</reference>